<keyword evidence="4" id="KW-1185">Reference proteome</keyword>
<evidence type="ECO:0000256" key="1">
    <source>
        <dbReference type="ARBA" id="ARBA00007689"/>
    </source>
</evidence>
<evidence type="ECO:0000313" key="3">
    <source>
        <dbReference type="EMBL" id="MET4632289.1"/>
    </source>
</evidence>
<protein>
    <recommendedName>
        <fullName evidence="2">YCII-related domain-containing protein</fullName>
    </recommendedName>
</protein>
<gene>
    <name evidence="3" type="ORF">ABIE08_000202</name>
</gene>
<comment type="caution">
    <text evidence="3">The sequence shown here is derived from an EMBL/GenBank/DDBJ whole genome shotgun (WGS) entry which is preliminary data.</text>
</comment>
<dbReference type="Gene3D" id="3.30.70.1060">
    <property type="entry name" value="Dimeric alpha+beta barrel"/>
    <property type="match status" value="1"/>
</dbReference>
<dbReference type="Pfam" id="PF03795">
    <property type="entry name" value="YCII"/>
    <property type="match status" value="1"/>
</dbReference>
<proteinExistence type="inferred from homology"/>
<dbReference type="PANTHER" id="PTHR35174:SF3">
    <property type="entry name" value="BLL7171 PROTEIN"/>
    <property type="match status" value="1"/>
</dbReference>
<dbReference type="RefSeq" id="WP_354548067.1">
    <property type="nucleotide sequence ID" value="NZ_JBEPSM010000001.1"/>
</dbReference>
<comment type="similarity">
    <text evidence="1">Belongs to the YciI family.</text>
</comment>
<dbReference type="SUPFAM" id="SSF54909">
    <property type="entry name" value="Dimeric alpha+beta barrel"/>
    <property type="match status" value="1"/>
</dbReference>
<reference evidence="3 4" key="1">
    <citation type="submission" date="2024-06" db="EMBL/GenBank/DDBJ databases">
        <title>Sorghum-associated microbial communities from plants grown in Nebraska, USA.</title>
        <authorList>
            <person name="Schachtman D."/>
        </authorList>
    </citation>
    <scope>NUCLEOTIDE SEQUENCE [LARGE SCALE GENOMIC DNA]</scope>
    <source>
        <strain evidence="3 4">3207</strain>
    </source>
</reference>
<dbReference type="InterPro" id="IPR005545">
    <property type="entry name" value="YCII"/>
</dbReference>
<feature type="domain" description="YCII-related" evidence="2">
    <location>
        <begin position="1"/>
        <end position="112"/>
    </location>
</feature>
<dbReference type="Proteomes" id="UP001549321">
    <property type="component" value="Unassembled WGS sequence"/>
</dbReference>
<accession>A0ABV2QTD5</accession>
<sequence length="117" mass="12810">MQYALLFYENSQQFTTREHDPETIAYWGAWKAYVEDISASGIVRGGEGLLGPDTATSLRIRDGQHQVQDGPFADAKEQLGGFFIIEVDDLDAAIAWAAKAPCAPYGGVEIRPTLTTM</sequence>
<evidence type="ECO:0000259" key="2">
    <source>
        <dbReference type="Pfam" id="PF03795"/>
    </source>
</evidence>
<dbReference type="EMBL" id="JBEPSM010000001">
    <property type="protein sequence ID" value="MET4632289.1"/>
    <property type="molecule type" value="Genomic_DNA"/>
</dbReference>
<dbReference type="InterPro" id="IPR011008">
    <property type="entry name" value="Dimeric_a/b-barrel"/>
</dbReference>
<organism evidence="3 4">
    <name type="scientific">Kaistia defluvii</name>
    <dbReference type="NCBI Taxonomy" id="410841"/>
    <lineage>
        <taxon>Bacteria</taxon>
        <taxon>Pseudomonadati</taxon>
        <taxon>Pseudomonadota</taxon>
        <taxon>Alphaproteobacteria</taxon>
        <taxon>Hyphomicrobiales</taxon>
        <taxon>Kaistiaceae</taxon>
        <taxon>Kaistia</taxon>
    </lineage>
</organism>
<dbReference type="PANTHER" id="PTHR35174">
    <property type="entry name" value="BLL7171 PROTEIN-RELATED"/>
    <property type="match status" value="1"/>
</dbReference>
<name>A0ABV2QTD5_9HYPH</name>
<evidence type="ECO:0000313" key="4">
    <source>
        <dbReference type="Proteomes" id="UP001549321"/>
    </source>
</evidence>